<sequence length="57" mass="6196">MTSPSCRDALKPTMLGSITSKGVVYILTIKGLSVSDFLAKNDFKFCVKGTLYTVFMA</sequence>
<reference evidence="1" key="1">
    <citation type="submission" date="2014-11" db="EMBL/GenBank/DDBJ databases">
        <authorList>
            <person name="Amaro Gonzalez C."/>
        </authorList>
    </citation>
    <scope>NUCLEOTIDE SEQUENCE</scope>
</reference>
<reference evidence="1" key="2">
    <citation type="journal article" date="2015" name="Fish Shellfish Immunol.">
        <title>Early steps in the European eel (Anguilla anguilla)-Vibrio vulnificus interaction in the gills: Role of the RtxA13 toxin.</title>
        <authorList>
            <person name="Callol A."/>
            <person name="Pajuelo D."/>
            <person name="Ebbesson L."/>
            <person name="Teles M."/>
            <person name="MacKenzie S."/>
            <person name="Amaro C."/>
        </authorList>
    </citation>
    <scope>NUCLEOTIDE SEQUENCE</scope>
</reference>
<name>A0A0E9TAR6_ANGAN</name>
<dbReference type="EMBL" id="GBXM01058582">
    <property type="protein sequence ID" value="JAH49995.1"/>
    <property type="molecule type" value="Transcribed_RNA"/>
</dbReference>
<protein>
    <submittedName>
        <fullName evidence="1">Uncharacterized protein</fullName>
    </submittedName>
</protein>
<organism evidence="1">
    <name type="scientific">Anguilla anguilla</name>
    <name type="common">European freshwater eel</name>
    <name type="synonym">Muraena anguilla</name>
    <dbReference type="NCBI Taxonomy" id="7936"/>
    <lineage>
        <taxon>Eukaryota</taxon>
        <taxon>Metazoa</taxon>
        <taxon>Chordata</taxon>
        <taxon>Craniata</taxon>
        <taxon>Vertebrata</taxon>
        <taxon>Euteleostomi</taxon>
        <taxon>Actinopterygii</taxon>
        <taxon>Neopterygii</taxon>
        <taxon>Teleostei</taxon>
        <taxon>Anguilliformes</taxon>
        <taxon>Anguillidae</taxon>
        <taxon>Anguilla</taxon>
    </lineage>
</organism>
<dbReference type="AlphaFoldDB" id="A0A0E9TAR6"/>
<accession>A0A0E9TAR6</accession>
<proteinExistence type="predicted"/>
<evidence type="ECO:0000313" key="1">
    <source>
        <dbReference type="EMBL" id="JAH49995.1"/>
    </source>
</evidence>